<dbReference type="Pfam" id="PF13731">
    <property type="entry name" value="WxL"/>
    <property type="match status" value="1"/>
</dbReference>
<dbReference type="OrthoDB" id="9801639at2"/>
<evidence type="ECO:0000313" key="5">
    <source>
        <dbReference type="Proteomes" id="UP000297646"/>
    </source>
</evidence>
<feature type="chain" id="PRO_5021423623" description="WxL domain-containing protein" evidence="2">
    <location>
        <begin position="28"/>
        <end position="257"/>
    </location>
</feature>
<name>A0A4Z0RTL2_WEICO</name>
<dbReference type="Proteomes" id="UP000297646">
    <property type="component" value="Unassembled WGS sequence"/>
</dbReference>
<evidence type="ECO:0000313" key="4">
    <source>
        <dbReference type="EMBL" id="TGE71038.1"/>
    </source>
</evidence>
<evidence type="ECO:0000256" key="2">
    <source>
        <dbReference type="SAM" id="SignalP"/>
    </source>
</evidence>
<proteinExistence type="predicted"/>
<evidence type="ECO:0000256" key="1">
    <source>
        <dbReference type="SAM" id="MobiDB-lite"/>
    </source>
</evidence>
<dbReference type="RefSeq" id="WP_135520652.1">
    <property type="nucleotide sequence ID" value="NZ_PVSN01000070.1"/>
</dbReference>
<sequence length="257" mass="27518">MTNKLITITSVVAVSLLSLASAVTADADEYQTSGTVGFIPSTEVVPPHNPDEPEDEVTPVDPTRSDGKPEPGMPGPLSIDFASSFNFGTHAITNKNVSYDAEAQEIQTRGKDTYVPDYVQVSDYRGNRAGWTLQLSQNGQFKTNDAKHPSVLDGAVISLDDSYAVGLTNAIAPDTYNTALSPDGSKTVVMEAEKGEGTGTWMMPWGYDGDLKPDKENGGMLIDPKVCLSIPGTTPRDAATYTTTLTWTLINVPLQQK</sequence>
<feature type="region of interest" description="Disordered" evidence="1">
    <location>
        <begin position="37"/>
        <end position="76"/>
    </location>
</feature>
<feature type="domain" description="WxL" evidence="3">
    <location>
        <begin position="26"/>
        <end position="253"/>
    </location>
</feature>
<feature type="signal peptide" evidence="2">
    <location>
        <begin position="1"/>
        <end position="27"/>
    </location>
</feature>
<comment type="caution">
    <text evidence="4">The sequence shown here is derived from an EMBL/GenBank/DDBJ whole genome shotgun (WGS) entry which is preliminary data.</text>
</comment>
<gene>
    <name evidence="4" type="ORF">C6P11_09615</name>
</gene>
<protein>
    <recommendedName>
        <fullName evidence="3">WxL domain-containing protein</fullName>
    </recommendedName>
</protein>
<organism evidence="4 5">
    <name type="scientific">Weissella confusa</name>
    <name type="common">Lactobacillus confusus</name>
    <dbReference type="NCBI Taxonomy" id="1583"/>
    <lineage>
        <taxon>Bacteria</taxon>
        <taxon>Bacillati</taxon>
        <taxon>Bacillota</taxon>
        <taxon>Bacilli</taxon>
        <taxon>Lactobacillales</taxon>
        <taxon>Lactobacillaceae</taxon>
        <taxon>Weissella</taxon>
    </lineage>
</organism>
<evidence type="ECO:0000259" key="3">
    <source>
        <dbReference type="Pfam" id="PF13731"/>
    </source>
</evidence>
<keyword evidence="2" id="KW-0732">Signal</keyword>
<dbReference type="AlphaFoldDB" id="A0A4Z0RTL2"/>
<accession>A0A4Z0RTL2</accession>
<reference evidence="4 5" key="1">
    <citation type="submission" date="2018-03" db="EMBL/GenBank/DDBJ databases">
        <title>Genome sequencing of Weissella confusa isolates.</title>
        <authorList>
            <person name="Kajala I."/>
            <person name="Baruah R."/>
            <person name="Bergsveinson J."/>
            <person name="Juvonen R."/>
            <person name="Ziola B."/>
        </authorList>
    </citation>
    <scope>NUCLEOTIDE SEQUENCE [LARGE SCALE GENOMIC DNA]</scope>
    <source>
        <strain evidence="4 5">VTT E-062653</strain>
    </source>
</reference>
<dbReference type="InterPro" id="IPR027994">
    <property type="entry name" value="WxL_dom"/>
</dbReference>
<dbReference type="EMBL" id="PVSN01000070">
    <property type="protein sequence ID" value="TGE71038.1"/>
    <property type="molecule type" value="Genomic_DNA"/>
</dbReference>